<evidence type="ECO:0000313" key="3">
    <source>
        <dbReference type="EnsemblMetazoa" id="HelroP125554"/>
    </source>
</evidence>
<dbReference type="Gene3D" id="6.10.140.680">
    <property type="match status" value="1"/>
</dbReference>
<protein>
    <recommendedName>
        <fullName evidence="1">TIAM1 CC-Ex domain-containing protein</fullName>
    </recommendedName>
</protein>
<gene>
    <name evidence="3" type="primary">20195915</name>
    <name evidence="2" type="ORF">HELRODRAFT_125554</name>
</gene>
<proteinExistence type="predicted"/>
<evidence type="ECO:0000313" key="4">
    <source>
        <dbReference type="Proteomes" id="UP000015101"/>
    </source>
</evidence>
<dbReference type="AlphaFoldDB" id="T1EH65"/>
<dbReference type="Pfam" id="PF18385">
    <property type="entry name" value="Tiam_CC_Ex"/>
    <property type="match status" value="1"/>
</dbReference>
<evidence type="ECO:0000313" key="2">
    <source>
        <dbReference type="EMBL" id="ESN99866.1"/>
    </source>
</evidence>
<dbReference type="Proteomes" id="UP000015101">
    <property type="component" value="Unassembled WGS sequence"/>
</dbReference>
<dbReference type="CTD" id="20195915"/>
<reference evidence="4" key="1">
    <citation type="submission" date="2012-12" db="EMBL/GenBank/DDBJ databases">
        <authorList>
            <person name="Hellsten U."/>
            <person name="Grimwood J."/>
            <person name="Chapman J.A."/>
            <person name="Shapiro H."/>
            <person name="Aerts A."/>
            <person name="Otillar R.P."/>
            <person name="Terry A.Y."/>
            <person name="Boore J.L."/>
            <person name="Simakov O."/>
            <person name="Marletaz F."/>
            <person name="Cho S.-J."/>
            <person name="Edsinger-Gonzales E."/>
            <person name="Havlak P."/>
            <person name="Kuo D.-H."/>
            <person name="Larsson T."/>
            <person name="Lv J."/>
            <person name="Arendt D."/>
            <person name="Savage R."/>
            <person name="Osoegawa K."/>
            <person name="de Jong P."/>
            <person name="Lindberg D.R."/>
            <person name="Seaver E.C."/>
            <person name="Weisblat D.A."/>
            <person name="Putnam N.H."/>
            <person name="Grigoriev I.V."/>
            <person name="Rokhsar D.S."/>
        </authorList>
    </citation>
    <scope>NUCLEOTIDE SEQUENCE</scope>
</reference>
<dbReference type="EMBL" id="KB097070">
    <property type="protein sequence ID" value="ESN99866.1"/>
    <property type="molecule type" value="Genomic_DNA"/>
</dbReference>
<dbReference type="GO" id="GO:0007264">
    <property type="term" value="P:small GTPase-mediated signal transduction"/>
    <property type="evidence" value="ECO:0007669"/>
    <property type="project" value="InterPro"/>
</dbReference>
<organism evidence="3 4">
    <name type="scientific">Helobdella robusta</name>
    <name type="common">Californian leech</name>
    <dbReference type="NCBI Taxonomy" id="6412"/>
    <lineage>
        <taxon>Eukaryota</taxon>
        <taxon>Metazoa</taxon>
        <taxon>Spiralia</taxon>
        <taxon>Lophotrochozoa</taxon>
        <taxon>Annelida</taxon>
        <taxon>Clitellata</taxon>
        <taxon>Hirudinea</taxon>
        <taxon>Rhynchobdellida</taxon>
        <taxon>Glossiphoniidae</taxon>
        <taxon>Helobdella</taxon>
    </lineage>
</organism>
<dbReference type="STRING" id="6412.T1EH65"/>
<reference evidence="2 4" key="2">
    <citation type="journal article" date="2013" name="Nature">
        <title>Insights into bilaterian evolution from three spiralian genomes.</title>
        <authorList>
            <person name="Simakov O."/>
            <person name="Marletaz F."/>
            <person name="Cho S.J."/>
            <person name="Edsinger-Gonzales E."/>
            <person name="Havlak P."/>
            <person name="Hellsten U."/>
            <person name="Kuo D.H."/>
            <person name="Larsson T."/>
            <person name="Lv J."/>
            <person name="Arendt D."/>
            <person name="Savage R."/>
            <person name="Osoegawa K."/>
            <person name="de Jong P."/>
            <person name="Grimwood J."/>
            <person name="Chapman J.A."/>
            <person name="Shapiro H."/>
            <person name="Aerts A."/>
            <person name="Otillar R.P."/>
            <person name="Terry A.Y."/>
            <person name="Boore J.L."/>
            <person name="Grigoriev I.V."/>
            <person name="Lindberg D.R."/>
            <person name="Seaver E.C."/>
            <person name="Weisblat D.A."/>
            <person name="Putnam N.H."/>
            <person name="Rokhsar D.S."/>
        </authorList>
    </citation>
    <scope>NUCLEOTIDE SEQUENCE</scope>
</reference>
<dbReference type="InterPro" id="IPR040655">
    <property type="entry name" value="TIAM1_CC-Ex"/>
</dbReference>
<evidence type="ECO:0000259" key="1">
    <source>
        <dbReference type="Pfam" id="PF18385"/>
    </source>
</evidence>
<dbReference type="GeneID" id="20195915"/>
<dbReference type="RefSeq" id="XP_009022207.1">
    <property type="nucleotide sequence ID" value="XM_009023959.1"/>
</dbReference>
<dbReference type="OMA" id="WIANIHS"/>
<dbReference type="InParanoid" id="T1EH65"/>
<dbReference type="PANTHER" id="PTHR46001:SF3">
    <property type="entry name" value="PROTEIN STILL LIFE, ISOFORM SIF TYPE 1"/>
    <property type="match status" value="1"/>
</dbReference>
<dbReference type="GO" id="GO:0005085">
    <property type="term" value="F:guanyl-nucleotide exchange factor activity"/>
    <property type="evidence" value="ECO:0007669"/>
    <property type="project" value="InterPro"/>
</dbReference>
<dbReference type="InterPro" id="IPR043537">
    <property type="entry name" value="Tiam1/Tiam2/Sif"/>
</dbReference>
<dbReference type="EnsemblMetazoa" id="HelroT125554">
    <property type="protein sequence ID" value="HelroP125554"/>
    <property type="gene ID" value="HelroG125554"/>
</dbReference>
<name>T1EH65_HELRO</name>
<dbReference type="EMBL" id="AMQM01005779">
    <property type="status" value="NOT_ANNOTATED_CDS"/>
    <property type="molecule type" value="Genomic_DNA"/>
</dbReference>
<keyword evidence="4" id="KW-1185">Reference proteome</keyword>
<dbReference type="OrthoDB" id="8059989at2759"/>
<sequence>CPEEMQGWIANIHSACISSMARQMNRSNVCKLLKAEIHKLENSIDLDLKMRKMASMQSNLVKEPEMRLVLEKQMLEWENNLDRLYMEQFQLRCYLAALQDQPLPSAKSLLSNISKLARTSLVSLGVSSPCSFHATICSRLPLTLS</sequence>
<feature type="domain" description="TIAM1 CC-Ex" evidence="1">
    <location>
        <begin position="43"/>
        <end position="139"/>
    </location>
</feature>
<dbReference type="HOGENOM" id="CLU_1791670_0_0_1"/>
<dbReference type="eggNOG" id="KOG3519">
    <property type="taxonomic scope" value="Eukaryota"/>
</dbReference>
<dbReference type="KEGG" id="hro:HELRODRAFT_125554"/>
<accession>T1EH65</accession>
<reference evidence="3" key="3">
    <citation type="submission" date="2015-06" db="UniProtKB">
        <authorList>
            <consortium name="EnsemblMetazoa"/>
        </authorList>
    </citation>
    <scope>IDENTIFICATION</scope>
</reference>
<dbReference type="PANTHER" id="PTHR46001">
    <property type="entry name" value="TIAM (MAMMALIAN TUMOR INVASION AND METASTASIS FACTOR) HOMOLOG"/>
    <property type="match status" value="1"/>
</dbReference>